<dbReference type="SUPFAM" id="SSF48452">
    <property type="entry name" value="TPR-like"/>
    <property type="match status" value="1"/>
</dbReference>
<evidence type="ECO:0000256" key="1">
    <source>
        <dbReference type="SAM" id="Phobius"/>
    </source>
</evidence>
<dbReference type="OrthoDB" id="1490552at2"/>
<gene>
    <name evidence="2" type="ORF">A4R26_03285</name>
</gene>
<keyword evidence="1" id="KW-0812">Transmembrane</keyword>
<protein>
    <submittedName>
        <fullName evidence="2">Uncharacterized protein</fullName>
    </submittedName>
</protein>
<dbReference type="InterPro" id="IPR011990">
    <property type="entry name" value="TPR-like_helical_dom_sf"/>
</dbReference>
<evidence type="ECO:0000313" key="2">
    <source>
        <dbReference type="EMBL" id="OQP58493.1"/>
    </source>
</evidence>
<dbReference type="AlphaFoldDB" id="A0A1V9FJF3"/>
<dbReference type="STRING" id="550983.A4R26_03285"/>
<comment type="caution">
    <text evidence="2">The sequence shown here is derived from an EMBL/GenBank/DDBJ whole genome shotgun (WGS) entry which is preliminary data.</text>
</comment>
<name>A0A1V9FJF3_9BACT</name>
<proteinExistence type="predicted"/>
<organism evidence="2 3">
    <name type="scientific">Niastella populi</name>
    <dbReference type="NCBI Taxonomy" id="550983"/>
    <lineage>
        <taxon>Bacteria</taxon>
        <taxon>Pseudomonadati</taxon>
        <taxon>Bacteroidota</taxon>
        <taxon>Chitinophagia</taxon>
        <taxon>Chitinophagales</taxon>
        <taxon>Chitinophagaceae</taxon>
        <taxon>Niastella</taxon>
    </lineage>
</organism>
<dbReference type="Proteomes" id="UP000192276">
    <property type="component" value="Unassembled WGS sequence"/>
</dbReference>
<evidence type="ECO:0000313" key="3">
    <source>
        <dbReference type="Proteomes" id="UP000192276"/>
    </source>
</evidence>
<keyword evidence="1" id="KW-1133">Transmembrane helix</keyword>
<keyword evidence="1" id="KW-0472">Membrane</keyword>
<dbReference type="RefSeq" id="WP_081165815.1">
    <property type="nucleotide sequence ID" value="NZ_LWBP01000188.1"/>
</dbReference>
<keyword evidence="3" id="KW-1185">Reference proteome</keyword>
<sequence>MKKQQLILVSSGVGLLCLIYFFGNTIPPKKSPGAVAAAAGSKEISSKTILEASRQQLTPAQQAFVAQLETGVVRGDVKEQQIKVFKQLADFWKDSAHLLLPYAYYSAEAAKLENSQKSLTFAAQFFLEGIRRQENPELQRWMATEAKGLFEKALQLAPNNDSLKVGLGSAILFGNLGEGPMDGIAKIREVAERDPENMYAQFMLGLGGMISGQFDKAAGRLLQVVQHQPENIEAILMLADAYEQQKDKANAVKWYNVAKKHIQNAELTKEIDERIKLLDNK</sequence>
<feature type="transmembrane region" description="Helical" evidence="1">
    <location>
        <begin position="6"/>
        <end position="23"/>
    </location>
</feature>
<accession>A0A1V9FJF3</accession>
<dbReference type="Gene3D" id="1.25.40.10">
    <property type="entry name" value="Tetratricopeptide repeat domain"/>
    <property type="match status" value="1"/>
</dbReference>
<dbReference type="Pfam" id="PF14559">
    <property type="entry name" value="TPR_19"/>
    <property type="match status" value="1"/>
</dbReference>
<dbReference type="EMBL" id="LWBP01000188">
    <property type="protein sequence ID" value="OQP58493.1"/>
    <property type="molecule type" value="Genomic_DNA"/>
</dbReference>
<reference evidence="3" key="1">
    <citation type="submission" date="2016-04" db="EMBL/GenBank/DDBJ databases">
        <authorList>
            <person name="Chen L."/>
            <person name="Zhuang W."/>
            <person name="Wang G."/>
        </authorList>
    </citation>
    <scope>NUCLEOTIDE SEQUENCE [LARGE SCALE GENOMIC DNA]</scope>
    <source>
        <strain evidence="3">208</strain>
    </source>
</reference>